<dbReference type="AlphaFoldDB" id="A0A7C6Z2E0"/>
<name>A0A7C6Z2E0_9FIRM</name>
<keyword evidence="1" id="KW-1133">Transmembrane helix</keyword>
<evidence type="ECO:0000313" key="3">
    <source>
        <dbReference type="Proteomes" id="UP000553059"/>
    </source>
</evidence>
<dbReference type="EMBL" id="DUTF01000046">
    <property type="protein sequence ID" value="HHY25548.1"/>
    <property type="molecule type" value="Genomic_DNA"/>
</dbReference>
<proteinExistence type="predicted"/>
<feature type="transmembrane region" description="Helical" evidence="1">
    <location>
        <begin position="59"/>
        <end position="84"/>
    </location>
</feature>
<accession>A0A7C6Z2E0</accession>
<feature type="transmembrane region" description="Helical" evidence="1">
    <location>
        <begin position="27"/>
        <end position="47"/>
    </location>
</feature>
<keyword evidence="1" id="KW-0472">Membrane</keyword>
<keyword evidence="1" id="KW-0812">Transmembrane</keyword>
<evidence type="ECO:0008006" key="4">
    <source>
        <dbReference type="Google" id="ProtNLM"/>
    </source>
</evidence>
<reference evidence="2 3" key="1">
    <citation type="journal article" date="2020" name="Biotechnol. Biofuels">
        <title>New insights from the biogas microbiome by comprehensive genome-resolved metagenomics of nearly 1600 species originating from multiple anaerobic digesters.</title>
        <authorList>
            <person name="Campanaro S."/>
            <person name="Treu L."/>
            <person name="Rodriguez-R L.M."/>
            <person name="Kovalovszki A."/>
            <person name="Ziels R.M."/>
            <person name="Maus I."/>
            <person name="Zhu X."/>
            <person name="Kougias P.G."/>
            <person name="Basile A."/>
            <person name="Luo G."/>
            <person name="Schluter A."/>
            <person name="Konstantinidis K.T."/>
            <person name="Angelidaki I."/>
        </authorList>
    </citation>
    <scope>NUCLEOTIDE SEQUENCE [LARGE SCALE GENOMIC DNA]</scope>
    <source>
        <strain evidence="2">AS05jafATM_4</strain>
    </source>
</reference>
<gene>
    <name evidence="2" type="ORF">GX523_02130</name>
</gene>
<protein>
    <recommendedName>
        <fullName evidence="4">PH domain-containing protein</fullName>
    </recommendedName>
</protein>
<evidence type="ECO:0000313" key="2">
    <source>
        <dbReference type="EMBL" id="HHY25548.1"/>
    </source>
</evidence>
<organism evidence="2 3">
    <name type="scientific">Desulfitobacterium dehalogenans</name>
    <dbReference type="NCBI Taxonomy" id="36854"/>
    <lineage>
        <taxon>Bacteria</taxon>
        <taxon>Bacillati</taxon>
        <taxon>Bacillota</taxon>
        <taxon>Clostridia</taxon>
        <taxon>Eubacteriales</taxon>
        <taxon>Desulfitobacteriaceae</taxon>
        <taxon>Desulfitobacterium</taxon>
    </lineage>
</organism>
<dbReference type="Proteomes" id="UP000553059">
    <property type="component" value="Unassembled WGS sequence"/>
</dbReference>
<evidence type="ECO:0000256" key="1">
    <source>
        <dbReference type="SAM" id="Phobius"/>
    </source>
</evidence>
<comment type="caution">
    <text evidence="2">The sequence shown here is derived from an EMBL/GenBank/DDBJ whole genome shotgun (WGS) entry which is preliminary data.</text>
</comment>
<sequence length="154" mass="17934">MKRYKKKAGKVLFQLESELRTSPITQMLYSIVGLSIVITFVSIVLLNRIPNDSFLNYSILIYLIAYNLYLDFFVNPLVTVNGLFVRGRMIQWNDIKSYKWKVPRLTYLKGYTNLLIKKEAGLWVDELQLMTNDSQKLELDKFLQQKISLSGDIG</sequence>